<dbReference type="InterPro" id="IPR043128">
    <property type="entry name" value="Rev_trsase/Diguanyl_cyclase"/>
</dbReference>
<dbReference type="SMART" id="SM00062">
    <property type="entry name" value="PBPb"/>
    <property type="match status" value="1"/>
</dbReference>
<dbReference type="SMART" id="SM00052">
    <property type="entry name" value="EAL"/>
    <property type="match status" value="1"/>
</dbReference>
<dbReference type="CDD" id="cd01949">
    <property type="entry name" value="GGDEF"/>
    <property type="match status" value="1"/>
</dbReference>
<dbReference type="SUPFAM" id="SSF53850">
    <property type="entry name" value="Periplasmic binding protein-like II"/>
    <property type="match status" value="2"/>
</dbReference>
<dbReference type="GO" id="GO:0071111">
    <property type="term" value="F:cyclic-guanylate-specific phosphodiesterase activity"/>
    <property type="evidence" value="ECO:0007669"/>
    <property type="project" value="InterPro"/>
</dbReference>
<dbReference type="RefSeq" id="WP_062252906.1">
    <property type="nucleotide sequence ID" value="NZ_CP014229.1"/>
</dbReference>
<keyword evidence="1" id="KW-0472">Membrane</keyword>
<dbReference type="AlphaFoldDB" id="A0A120KM56"/>
<feature type="transmembrane region" description="Helical" evidence="1">
    <location>
        <begin position="503"/>
        <end position="523"/>
    </location>
</feature>
<proteinExistence type="predicted"/>
<evidence type="ECO:0000256" key="1">
    <source>
        <dbReference type="SAM" id="Phobius"/>
    </source>
</evidence>
<dbReference type="SMART" id="SM00267">
    <property type="entry name" value="GGDEF"/>
    <property type="match status" value="1"/>
</dbReference>
<dbReference type="Pfam" id="PF00563">
    <property type="entry name" value="EAL"/>
    <property type="match status" value="1"/>
</dbReference>
<dbReference type="KEGG" id="dfi:AXF13_09590"/>
<dbReference type="SUPFAM" id="SSF55073">
    <property type="entry name" value="Nucleotide cyclase"/>
    <property type="match status" value="1"/>
</dbReference>
<evidence type="ECO:0000256" key="2">
    <source>
        <dbReference type="SAM" id="SignalP"/>
    </source>
</evidence>
<dbReference type="PROSITE" id="PS50887">
    <property type="entry name" value="GGDEF"/>
    <property type="match status" value="1"/>
</dbReference>
<reference evidence="6" key="1">
    <citation type="submission" date="2016-02" db="EMBL/GenBank/DDBJ databases">
        <authorList>
            <person name="Holder M.E."/>
            <person name="Ajami N.J."/>
            <person name="Petrosino J.F."/>
        </authorList>
    </citation>
    <scope>NUCLEOTIDE SEQUENCE [LARGE SCALE GENOMIC DNA]</scope>
    <source>
        <strain evidence="6">CCUG 45958</strain>
    </source>
</reference>
<feature type="signal peptide" evidence="2">
    <location>
        <begin position="1"/>
        <end position="26"/>
    </location>
</feature>
<evidence type="ECO:0000259" key="3">
    <source>
        <dbReference type="PROSITE" id="PS50883"/>
    </source>
</evidence>
<keyword evidence="2" id="KW-0732">Signal</keyword>
<dbReference type="CDD" id="cd01948">
    <property type="entry name" value="EAL"/>
    <property type="match status" value="1"/>
</dbReference>
<dbReference type="Gene3D" id="3.20.20.450">
    <property type="entry name" value="EAL domain"/>
    <property type="match status" value="1"/>
</dbReference>
<evidence type="ECO:0000313" key="5">
    <source>
        <dbReference type="EMBL" id="AMD90350.1"/>
    </source>
</evidence>
<dbReference type="SUPFAM" id="SSF141868">
    <property type="entry name" value="EAL domain-like"/>
    <property type="match status" value="1"/>
</dbReference>
<dbReference type="NCBIfam" id="TIGR00254">
    <property type="entry name" value="GGDEF"/>
    <property type="match status" value="1"/>
</dbReference>
<dbReference type="PROSITE" id="PS50883">
    <property type="entry name" value="EAL"/>
    <property type="match status" value="1"/>
</dbReference>
<dbReference type="EMBL" id="CP014229">
    <property type="protein sequence ID" value="AMD90350.1"/>
    <property type="molecule type" value="Genomic_DNA"/>
</dbReference>
<dbReference type="PANTHER" id="PTHR33121">
    <property type="entry name" value="CYCLIC DI-GMP PHOSPHODIESTERASE PDEF"/>
    <property type="match status" value="1"/>
</dbReference>
<keyword evidence="1" id="KW-0812">Transmembrane</keyword>
<evidence type="ECO:0000313" key="6">
    <source>
        <dbReference type="Proteomes" id="UP000069241"/>
    </source>
</evidence>
<dbReference type="Proteomes" id="UP000069241">
    <property type="component" value="Chromosome"/>
</dbReference>
<dbReference type="InterPro" id="IPR035919">
    <property type="entry name" value="EAL_sf"/>
</dbReference>
<accession>A0A120KM56</accession>
<feature type="domain" description="GGDEF" evidence="4">
    <location>
        <begin position="563"/>
        <end position="696"/>
    </location>
</feature>
<dbReference type="Gene3D" id="3.30.70.270">
    <property type="match status" value="1"/>
</dbReference>
<feature type="chain" id="PRO_5007167232" evidence="2">
    <location>
        <begin position="27"/>
        <end position="963"/>
    </location>
</feature>
<organism evidence="5 6">
    <name type="scientific">Desulfovibrio fairfieldensis</name>
    <dbReference type="NCBI Taxonomy" id="44742"/>
    <lineage>
        <taxon>Bacteria</taxon>
        <taxon>Pseudomonadati</taxon>
        <taxon>Thermodesulfobacteriota</taxon>
        <taxon>Desulfovibrionia</taxon>
        <taxon>Desulfovibrionales</taxon>
        <taxon>Desulfovibrionaceae</taxon>
        <taxon>Desulfovibrio</taxon>
    </lineage>
</organism>
<feature type="domain" description="EAL" evidence="3">
    <location>
        <begin position="705"/>
        <end position="959"/>
    </location>
</feature>
<dbReference type="Pfam" id="PF00990">
    <property type="entry name" value="GGDEF"/>
    <property type="match status" value="1"/>
</dbReference>
<evidence type="ECO:0000259" key="4">
    <source>
        <dbReference type="PROSITE" id="PS50887"/>
    </source>
</evidence>
<name>A0A120KM56_9BACT</name>
<dbReference type="STRING" id="44742.AXF13_09590"/>
<dbReference type="InterPro" id="IPR001638">
    <property type="entry name" value="Solute-binding_3/MltF_N"/>
</dbReference>
<keyword evidence="6" id="KW-1185">Reference proteome</keyword>
<dbReference type="InterPro" id="IPR050706">
    <property type="entry name" value="Cyclic-di-GMP_PDE-like"/>
</dbReference>
<sequence>MTSPFSRILSVLLTICFLSAPLSLRAMEGTETARVGYYEDGDYMRRTHSGEYVGFNFEYLQEISKFSGLTYQVVDGVSWEHTLEMLEKGEIDILPAVYYTPERAKKMLFSELPMLSLYTTLNVRADDGRYSYEDFPSFRGMKVGIIANSKDGEKFRQYCRDNGLDLIIVPYAETAGLLDALADKTLDGVAITHLGRNSIFRSVAQFSPEPMYIAVAKDRPDLLARINKAMNIIDLRDPYYAMRLHAKYFSVSTEQKPVFTEQEEAFIAKKKIIKASYDPSWAPLEYTDPATGRFIGVVADLFKHIESESGLLFDFIPLPQLKGLEMAAKGEIDVVCVMAGDYLWNKHYNLNTTGEYLSSPALLVRPRQGGEIKTIALQQGYWLSKSIAEENPGKKILYYDSVKECFDALLEGKADVTYANAHIVNYLRAEPRYAALNATPLGRYTSQLRIGVSRHADPRLFAILDKCVQYTSMEEMDDLVLKNTIKPRSIRLRDFVAEHPAEVISGIVAVFGLIILLLAYSLAMKSRHNVQIQSLLYRDRLTGLDNIDKFYVECNQLLAGSKNEYALLYGDISQFKIVNDNFGFAVGDELLRAYAAILRDSVGQGERCARVSADHFILLLRYQGWEQLLARTKDMAQSLDVWRYAQGLPYKIGTAFGAYLVNKTEKHNIHLMLDLANYARRNAKLTMRGPLVLYDEKMRQDALLQQELSGHLENALEQGELTAWFQPKVDMPSGEIIGSEALVRWNHPARGLLMPGRFMPLFERNGAVVQIDIYVFEQVCKALSQWNKQGLPVHPVSCNFSSLHFDRADFPRQLADIAARYEVPHALLEVEITESSIMSNPESACAQIMQLKERGFLIAIDDFGSGYSSLGQIQQIMADVLKLDRSFVQRNILGAREQIVLSNVIRMATELGMSVICEGVETGEQADILIQLGCRNAQGFFYAKPMPRRDFEQLLQKGARLPV</sequence>
<dbReference type="InterPro" id="IPR029787">
    <property type="entry name" value="Nucleotide_cyclase"/>
</dbReference>
<dbReference type="InterPro" id="IPR000160">
    <property type="entry name" value="GGDEF_dom"/>
</dbReference>
<dbReference type="InterPro" id="IPR001633">
    <property type="entry name" value="EAL_dom"/>
</dbReference>
<gene>
    <name evidence="5" type="ORF">AXF13_09590</name>
</gene>
<protein>
    <submittedName>
        <fullName evidence="5">Diguanylate phosphodiesterase</fullName>
    </submittedName>
</protein>
<dbReference type="Gene3D" id="3.40.190.10">
    <property type="entry name" value="Periplasmic binding protein-like II"/>
    <property type="match status" value="4"/>
</dbReference>
<dbReference type="PANTHER" id="PTHR33121:SF70">
    <property type="entry name" value="SIGNALING PROTEIN YKOW"/>
    <property type="match status" value="1"/>
</dbReference>
<keyword evidence="1" id="KW-1133">Transmembrane helix</keyword>
<dbReference type="Pfam" id="PF00497">
    <property type="entry name" value="SBP_bac_3"/>
    <property type="match status" value="1"/>
</dbReference>